<keyword evidence="7" id="KW-0967">Endosome</keyword>
<name>A0A5B8MIH4_9CHLO</name>
<evidence type="ECO:0000256" key="6">
    <source>
        <dbReference type="ARBA" id="ARBA00022741"/>
    </source>
</evidence>
<gene>
    <name evidence="14" type="ORF">A3770_04p29560</name>
</gene>
<dbReference type="SMART" id="SM00175">
    <property type="entry name" value="RAB"/>
    <property type="match status" value="1"/>
</dbReference>
<evidence type="ECO:0000256" key="9">
    <source>
        <dbReference type="ARBA" id="ARBA00023134"/>
    </source>
</evidence>
<keyword evidence="11" id="KW-0449">Lipoprotein</keyword>
<dbReference type="EMBL" id="CP031037">
    <property type="protein sequence ID" value="QDZ20438.1"/>
    <property type="molecule type" value="Genomic_DNA"/>
</dbReference>
<evidence type="ECO:0000256" key="1">
    <source>
        <dbReference type="ARBA" id="ARBA00004414"/>
    </source>
</evidence>
<evidence type="ECO:0000256" key="5">
    <source>
        <dbReference type="ARBA" id="ARBA00022481"/>
    </source>
</evidence>
<dbReference type="GO" id="GO:0005765">
    <property type="term" value="C:lysosomal membrane"/>
    <property type="evidence" value="ECO:0007669"/>
    <property type="project" value="UniProtKB-SubCell"/>
</dbReference>
<evidence type="ECO:0000256" key="7">
    <source>
        <dbReference type="ARBA" id="ARBA00022753"/>
    </source>
</evidence>
<dbReference type="Proteomes" id="UP000316726">
    <property type="component" value="Chromosome 4"/>
</dbReference>
<evidence type="ECO:0000313" key="15">
    <source>
        <dbReference type="Proteomes" id="UP000316726"/>
    </source>
</evidence>
<evidence type="ECO:0000256" key="2">
    <source>
        <dbReference type="ARBA" id="ARBA00004656"/>
    </source>
</evidence>
<evidence type="ECO:0000256" key="3">
    <source>
        <dbReference type="ARBA" id="ARBA00006270"/>
    </source>
</evidence>
<keyword evidence="6" id="KW-0547">Nucleotide-binding</keyword>
<dbReference type="GO" id="GO:0005525">
    <property type="term" value="F:GTP binding"/>
    <property type="evidence" value="ECO:0007669"/>
    <property type="project" value="UniProtKB-KW"/>
</dbReference>
<dbReference type="PANTHER" id="PTHR47981:SF13">
    <property type="entry name" value="RAS-RELATED PROTEIN RAB-7A"/>
    <property type="match status" value="1"/>
</dbReference>
<dbReference type="Pfam" id="PF00071">
    <property type="entry name" value="Ras"/>
    <property type="match status" value="1"/>
</dbReference>
<evidence type="ECO:0000256" key="11">
    <source>
        <dbReference type="ARBA" id="ARBA00023288"/>
    </source>
</evidence>
<evidence type="ECO:0000256" key="8">
    <source>
        <dbReference type="ARBA" id="ARBA00022927"/>
    </source>
</evidence>
<comment type="similarity">
    <text evidence="3">Belongs to the small GTPase superfamily. Rab family.</text>
</comment>
<dbReference type="GO" id="GO:0008333">
    <property type="term" value="P:endosome to lysosome transport"/>
    <property type="evidence" value="ECO:0007669"/>
    <property type="project" value="TreeGrafter"/>
</dbReference>
<proteinExistence type="inferred from homology"/>
<sequence length="204" mass="22680">MGSLNVEKNRVTSILRCKVVVVGAPTVGKTALCQMAGSSGSLFPKKYNMTVGVDVSVIPIRLEGTTEMVELFAYDVGGQDVFIDCCEEHLHDANYVVLCFNLYDQKTFDSLQDWLSLVLKSRKQTSDPPCGVLVGNKADLNQTATMVDVEGVRSWAVSSNFKYFEVSALPQEETWKVPFDYIAKHFKGCYEEFLGKAKNVKVQQ</sequence>
<dbReference type="GO" id="GO:0003924">
    <property type="term" value="F:GTPase activity"/>
    <property type="evidence" value="ECO:0007669"/>
    <property type="project" value="InterPro"/>
</dbReference>
<dbReference type="Gene3D" id="3.40.50.300">
    <property type="entry name" value="P-loop containing nucleotide triphosphate hydrolases"/>
    <property type="match status" value="1"/>
</dbReference>
<dbReference type="AlphaFoldDB" id="A0A5B8MIH4"/>
<evidence type="ECO:0000256" key="13">
    <source>
        <dbReference type="ARBA" id="ARBA00046278"/>
    </source>
</evidence>
<keyword evidence="15" id="KW-1185">Reference proteome</keyword>
<dbReference type="InterPro" id="IPR001806">
    <property type="entry name" value="Small_GTPase"/>
</dbReference>
<keyword evidence="4" id="KW-0813">Transport</keyword>
<dbReference type="SUPFAM" id="SSF52540">
    <property type="entry name" value="P-loop containing nucleoside triphosphate hydrolases"/>
    <property type="match status" value="1"/>
</dbReference>
<evidence type="ECO:0000313" key="14">
    <source>
        <dbReference type="EMBL" id="QDZ20438.1"/>
    </source>
</evidence>
<organism evidence="14 15">
    <name type="scientific">Chloropicon primus</name>
    <dbReference type="NCBI Taxonomy" id="1764295"/>
    <lineage>
        <taxon>Eukaryota</taxon>
        <taxon>Viridiplantae</taxon>
        <taxon>Chlorophyta</taxon>
        <taxon>Chloropicophyceae</taxon>
        <taxon>Chloropicales</taxon>
        <taxon>Chloropicaceae</taxon>
        <taxon>Chloropicon</taxon>
    </lineage>
</organism>
<keyword evidence="5" id="KW-0488">Methylation</keyword>
<reference evidence="14 15" key="1">
    <citation type="submission" date="2018-07" db="EMBL/GenBank/DDBJ databases">
        <title>The complete nuclear genome of the prasinophyte Chloropicon primus (CCMP1205).</title>
        <authorList>
            <person name="Pombert J.-F."/>
            <person name="Otis C."/>
            <person name="Turmel M."/>
            <person name="Lemieux C."/>
        </authorList>
    </citation>
    <scope>NUCLEOTIDE SEQUENCE [LARGE SCALE GENOMIC DNA]</scope>
    <source>
        <strain evidence="14 15">CCMP1205</strain>
    </source>
</reference>
<keyword evidence="10" id="KW-0472">Membrane</keyword>
<dbReference type="SMART" id="SM00173">
    <property type="entry name" value="RAS"/>
    <property type="match status" value="1"/>
</dbReference>
<keyword evidence="8" id="KW-0653">Protein transport</keyword>
<evidence type="ECO:0000256" key="12">
    <source>
        <dbReference type="ARBA" id="ARBA00023289"/>
    </source>
</evidence>
<dbReference type="InterPro" id="IPR027417">
    <property type="entry name" value="P-loop_NTPase"/>
</dbReference>
<protein>
    <submittedName>
        <fullName evidence="14">Ras-like GTPase</fullName>
    </submittedName>
</protein>
<evidence type="ECO:0000256" key="10">
    <source>
        <dbReference type="ARBA" id="ARBA00023136"/>
    </source>
</evidence>
<dbReference type="STRING" id="1764295.A0A5B8MIH4"/>
<dbReference type="GO" id="GO:0090385">
    <property type="term" value="P:phagosome-lysosome fusion"/>
    <property type="evidence" value="ECO:0007669"/>
    <property type="project" value="TreeGrafter"/>
</dbReference>
<dbReference type="SMART" id="SM00174">
    <property type="entry name" value="RHO"/>
    <property type="match status" value="1"/>
</dbReference>
<dbReference type="GO" id="GO:0045335">
    <property type="term" value="C:phagocytic vesicle"/>
    <property type="evidence" value="ECO:0007669"/>
    <property type="project" value="TreeGrafter"/>
</dbReference>
<dbReference type="GO" id="GO:0031902">
    <property type="term" value="C:late endosome membrane"/>
    <property type="evidence" value="ECO:0007669"/>
    <property type="project" value="UniProtKB-SubCell"/>
</dbReference>
<keyword evidence="12" id="KW-0636">Prenylation</keyword>
<dbReference type="PROSITE" id="PS51419">
    <property type="entry name" value="RAB"/>
    <property type="match status" value="1"/>
</dbReference>
<dbReference type="PRINTS" id="PR00449">
    <property type="entry name" value="RASTRNSFRMNG"/>
</dbReference>
<accession>A0A5B8MIH4</accession>
<dbReference type="OrthoDB" id="265044at2759"/>
<dbReference type="PANTHER" id="PTHR47981">
    <property type="entry name" value="RAB FAMILY"/>
    <property type="match status" value="1"/>
</dbReference>
<evidence type="ECO:0000256" key="4">
    <source>
        <dbReference type="ARBA" id="ARBA00022448"/>
    </source>
</evidence>
<keyword evidence="9" id="KW-0342">GTP-binding</keyword>
<comment type="subcellular location">
    <subcellularLocation>
        <location evidence="13">Endomembrane system</location>
        <topology evidence="13">Lipid-anchor</topology>
        <orientation evidence="13">Cytoplasmic side</orientation>
    </subcellularLocation>
    <subcellularLocation>
        <location evidence="1">Late endosome membrane</location>
    </subcellularLocation>
    <subcellularLocation>
        <location evidence="2">Lysosome membrane</location>
    </subcellularLocation>
</comment>
<dbReference type="GO" id="GO:0015031">
    <property type="term" value="P:protein transport"/>
    <property type="evidence" value="ECO:0007669"/>
    <property type="project" value="UniProtKB-KW"/>
</dbReference>